<feature type="region of interest" description="Disordered" evidence="2">
    <location>
        <begin position="306"/>
        <end position="338"/>
    </location>
</feature>
<feature type="compositionally biased region" description="Polar residues" evidence="2">
    <location>
        <begin position="131"/>
        <end position="142"/>
    </location>
</feature>
<reference evidence="3" key="1">
    <citation type="submission" date="2013-07" db="EMBL/GenBank/DDBJ databases">
        <authorList>
            <consortium name="The Broad Institute Genome Sequencing Platform"/>
            <person name="Cuomo C."/>
            <person name="Litvintseva A."/>
            <person name="Chen Y."/>
            <person name="Heitman J."/>
            <person name="Sun S."/>
            <person name="Springer D."/>
            <person name="Dromer F."/>
            <person name="Young S.K."/>
            <person name="Zeng Q."/>
            <person name="Gargeya S."/>
            <person name="Fitzgerald M."/>
            <person name="Abouelleil A."/>
            <person name="Alvarado L."/>
            <person name="Berlin A.M."/>
            <person name="Chapman S.B."/>
            <person name="Dewar J."/>
            <person name="Goldberg J."/>
            <person name="Griggs A."/>
            <person name="Gujja S."/>
            <person name="Hansen M."/>
            <person name="Howarth C."/>
            <person name="Imamovic A."/>
            <person name="Larimer J."/>
            <person name="McCowan C."/>
            <person name="Murphy C."/>
            <person name="Pearson M."/>
            <person name="Priest M."/>
            <person name="Roberts A."/>
            <person name="Saif S."/>
            <person name="Shea T."/>
            <person name="Sykes S."/>
            <person name="Wortman J."/>
            <person name="Nusbaum C."/>
            <person name="Birren B."/>
        </authorList>
    </citation>
    <scope>NUCLEOTIDE SEQUENCE</scope>
    <source>
        <strain evidence="3">CBS 10117</strain>
    </source>
</reference>
<name>A0AAJ8MEY5_9TREE</name>
<dbReference type="GO" id="GO:0019888">
    <property type="term" value="F:protein phosphatase regulator activity"/>
    <property type="evidence" value="ECO:0007669"/>
    <property type="project" value="InterPro"/>
</dbReference>
<gene>
    <name evidence="3" type="ORF">I303_103492</name>
</gene>
<dbReference type="PANTHER" id="PTHR16487">
    <property type="entry name" value="PPP4R2-RELATED PROTEIN"/>
    <property type="match status" value="1"/>
</dbReference>
<dbReference type="InterPro" id="IPR015267">
    <property type="entry name" value="PPP4R2"/>
</dbReference>
<evidence type="ECO:0000313" key="3">
    <source>
        <dbReference type="EMBL" id="WWC60916.1"/>
    </source>
</evidence>
<feature type="compositionally biased region" description="Low complexity" evidence="2">
    <location>
        <begin position="89"/>
        <end position="118"/>
    </location>
</feature>
<dbReference type="GeneID" id="28967214"/>
<dbReference type="AlphaFoldDB" id="A0AAJ8MEY5"/>
<protein>
    <submittedName>
        <fullName evidence="3">Uncharacterized protein</fullName>
    </submittedName>
</protein>
<dbReference type="Pfam" id="PF09184">
    <property type="entry name" value="PPP4R2"/>
    <property type="match status" value="1"/>
</dbReference>
<feature type="compositionally biased region" description="Pro residues" evidence="2">
    <location>
        <begin position="58"/>
        <end position="67"/>
    </location>
</feature>
<accession>A0AAJ8MEY5</accession>
<dbReference type="GO" id="GO:0005634">
    <property type="term" value="C:nucleus"/>
    <property type="evidence" value="ECO:0007669"/>
    <property type="project" value="TreeGrafter"/>
</dbReference>
<evidence type="ECO:0000256" key="2">
    <source>
        <dbReference type="SAM" id="MobiDB-lite"/>
    </source>
</evidence>
<feature type="compositionally biased region" description="Low complexity" evidence="2">
    <location>
        <begin position="306"/>
        <end position="325"/>
    </location>
</feature>
<dbReference type="Proteomes" id="UP000078595">
    <property type="component" value="Chromosome 4"/>
</dbReference>
<dbReference type="EMBL" id="CP144533">
    <property type="protein sequence ID" value="WWC60916.1"/>
    <property type="molecule type" value="Genomic_DNA"/>
</dbReference>
<reference evidence="3" key="2">
    <citation type="submission" date="2024-02" db="EMBL/GenBank/DDBJ databases">
        <title>Comparative genomics of Cryptococcus and Kwoniella reveals pathogenesis evolution and contrasting modes of karyotype evolution via chromosome fusion or intercentromeric recombination.</title>
        <authorList>
            <person name="Coelho M.A."/>
            <person name="David-Palma M."/>
            <person name="Shea T."/>
            <person name="Bowers K."/>
            <person name="McGinley-Smith S."/>
            <person name="Mohammad A.W."/>
            <person name="Gnirke A."/>
            <person name="Yurkov A.M."/>
            <person name="Nowrousian M."/>
            <person name="Sun S."/>
            <person name="Cuomo C.A."/>
            <person name="Heitman J."/>
        </authorList>
    </citation>
    <scope>NUCLEOTIDE SEQUENCE</scope>
    <source>
        <strain evidence="3">CBS 10117</strain>
    </source>
</reference>
<comment type="similarity">
    <text evidence="1">Belongs to the PPP4R2 family.</text>
</comment>
<organism evidence="3 4">
    <name type="scientific">Kwoniella dejecticola CBS 10117</name>
    <dbReference type="NCBI Taxonomy" id="1296121"/>
    <lineage>
        <taxon>Eukaryota</taxon>
        <taxon>Fungi</taxon>
        <taxon>Dikarya</taxon>
        <taxon>Basidiomycota</taxon>
        <taxon>Agaricomycotina</taxon>
        <taxon>Tremellomycetes</taxon>
        <taxon>Tremellales</taxon>
        <taxon>Cryptococcaceae</taxon>
        <taxon>Kwoniella</taxon>
    </lineage>
</organism>
<keyword evidence="4" id="KW-1185">Reference proteome</keyword>
<feature type="region of interest" description="Disordered" evidence="2">
    <location>
        <begin position="354"/>
        <end position="556"/>
    </location>
</feature>
<dbReference type="KEGG" id="kdj:28967214"/>
<dbReference type="GO" id="GO:0030289">
    <property type="term" value="C:protein phosphatase 4 complex"/>
    <property type="evidence" value="ECO:0007669"/>
    <property type="project" value="InterPro"/>
</dbReference>
<dbReference type="RefSeq" id="XP_065824840.1">
    <property type="nucleotide sequence ID" value="XM_065968768.1"/>
</dbReference>
<proteinExistence type="inferred from homology"/>
<dbReference type="PANTHER" id="PTHR16487:SF0">
    <property type="entry name" value="PROTEIN PHOSPHATASE 4 REGULATORY SUBUNIT 2-RELATED"/>
    <property type="match status" value="1"/>
</dbReference>
<dbReference type="GO" id="GO:0005737">
    <property type="term" value="C:cytoplasm"/>
    <property type="evidence" value="ECO:0007669"/>
    <property type="project" value="TreeGrafter"/>
</dbReference>
<feature type="region of interest" description="Disordered" evidence="2">
    <location>
        <begin position="53"/>
        <end position="189"/>
    </location>
</feature>
<evidence type="ECO:0000256" key="1">
    <source>
        <dbReference type="ARBA" id="ARBA00009207"/>
    </source>
</evidence>
<sequence>MAISSSPVLGPAAGDDTIDSILEKLARTNTFDSDWPTLRDHLHQSLISTLPLYLSRGPPRPYRPPISPIIGPVPIQLDQTDDEGDKPPSESLLLSPSQPKPTSTSTPTSTPDSSTISTNLPRSIDVEPAETPSTGRLESLVTQDDMKPSTPGGLVIAPFPPLDRNRRNSRDSGPSTSYSGGQILMSPRGMNGIRGSVQRMVTIGPSVVDEEFDEETAIGGKILPGWLDGEEGKKELEKVVAILDDMEVAPFTIQRLSELLLEPFKFYSTFGKFIRAVEKTLLVTTPWEPPAYVPLSSTSFSIPQTYSTAGSSSSSSDNGYDSDSTMPPGSTTPMFSPIPFLAQQNDLSADLHAQREEGVNGTSSRQLDDGLMSPLMLSDESGMFGSSSSSSLNHRSPTPEPEDSSAPEPNTESNDEADVEMDVKEDIPERPMAAQGQYESVEHSDPAHQSYLGRVDELDTGPIQTSPPIEHTSSPSSLSSSSSKSNKNGHRHSLSPENIPVPGTGEGGNMTPHGMSEKPVPISSTTVVKEEHIEKEKERRTIAGLPRTTSEKSLRERFVSAGAELDEKVKAREAKLHEENNKKE</sequence>
<feature type="compositionally biased region" description="Basic and acidic residues" evidence="2">
    <location>
        <begin position="528"/>
        <end position="541"/>
    </location>
</feature>
<feature type="compositionally biased region" description="Polar residues" evidence="2">
    <location>
        <begin position="171"/>
        <end position="180"/>
    </location>
</feature>
<evidence type="ECO:0000313" key="4">
    <source>
        <dbReference type="Proteomes" id="UP000078595"/>
    </source>
</evidence>
<feature type="compositionally biased region" description="Low complexity" evidence="2">
    <location>
        <begin position="473"/>
        <end position="485"/>
    </location>
</feature>